<dbReference type="SUPFAM" id="SSF46626">
    <property type="entry name" value="Cytochrome c"/>
    <property type="match status" value="1"/>
</dbReference>
<dbReference type="Proteomes" id="UP001170954">
    <property type="component" value="Unassembled WGS sequence"/>
</dbReference>
<evidence type="ECO:0000313" key="10">
    <source>
        <dbReference type="EMBL" id="MDM1047688.1"/>
    </source>
</evidence>
<evidence type="ECO:0000256" key="6">
    <source>
        <dbReference type="ARBA" id="ARBA00023002"/>
    </source>
</evidence>
<protein>
    <submittedName>
        <fullName evidence="10">PQQ-binding-like beta-propeller repeat protein</fullName>
    </submittedName>
</protein>
<dbReference type="InterPro" id="IPR017511">
    <property type="entry name" value="PQQ_mDH"/>
</dbReference>
<name>A0ABT7NKC9_9SPHI</name>
<evidence type="ECO:0000256" key="3">
    <source>
        <dbReference type="ARBA" id="ARBA00022617"/>
    </source>
</evidence>
<evidence type="ECO:0000256" key="7">
    <source>
        <dbReference type="ARBA" id="ARBA00023004"/>
    </source>
</evidence>
<evidence type="ECO:0000256" key="8">
    <source>
        <dbReference type="PROSITE-ProRule" id="PRU00433"/>
    </source>
</evidence>
<dbReference type="InterPro" id="IPR011047">
    <property type="entry name" value="Quinoprotein_ADH-like_sf"/>
</dbReference>
<comment type="caution">
    <text evidence="10">The sequence shown here is derived from an EMBL/GenBank/DDBJ whole genome shotgun (WGS) entry which is preliminary data.</text>
</comment>
<dbReference type="RefSeq" id="WP_286650770.1">
    <property type="nucleotide sequence ID" value="NZ_JACAGK010000011.1"/>
</dbReference>
<evidence type="ECO:0000256" key="1">
    <source>
        <dbReference type="ARBA" id="ARBA00001931"/>
    </source>
</evidence>
<dbReference type="Pfam" id="PF01011">
    <property type="entry name" value="PQQ"/>
    <property type="match status" value="2"/>
</dbReference>
<dbReference type="Gene3D" id="2.140.10.10">
    <property type="entry name" value="Quinoprotein alcohol dehydrogenase-like superfamily"/>
    <property type="match status" value="2"/>
</dbReference>
<dbReference type="PROSITE" id="PS51007">
    <property type="entry name" value="CYTC"/>
    <property type="match status" value="1"/>
</dbReference>
<keyword evidence="4 8" id="KW-0479">Metal-binding</keyword>
<proteinExistence type="inferred from homology"/>
<dbReference type="SMART" id="SM00564">
    <property type="entry name" value="PQQ"/>
    <property type="match status" value="6"/>
</dbReference>
<dbReference type="EMBL" id="JACAGK010000011">
    <property type="protein sequence ID" value="MDM1047688.1"/>
    <property type="molecule type" value="Genomic_DNA"/>
</dbReference>
<reference evidence="10" key="2">
    <citation type="journal article" date="2022" name="Sci. Total Environ.">
        <title>Prevalence, transmission, and molecular epidemiology of tet(X)-positive bacteria among humans, animals, and environmental niches in China: An epidemiological, and genomic-based study.</title>
        <authorList>
            <person name="Dong N."/>
            <person name="Zeng Y."/>
            <person name="Cai C."/>
            <person name="Sun C."/>
            <person name="Lu J."/>
            <person name="Liu C."/>
            <person name="Zhou H."/>
            <person name="Sun Q."/>
            <person name="Shu L."/>
            <person name="Wang H."/>
            <person name="Wang Y."/>
            <person name="Wang S."/>
            <person name="Wu C."/>
            <person name="Chan E.W."/>
            <person name="Chen G."/>
            <person name="Shen Z."/>
            <person name="Chen S."/>
            <person name="Zhang R."/>
        </authorList>
    </citation>
    <scope>NUCLEOTIDE SEQUENCE</scope>
    <source>
        <strain evidence="10">R1692</strain>
    </source>
</reference>
<dbReference type="SUPFAM" id="SSF50998">
    <property type="entry name" value="Quinoprotein alcohol dehydrogenase-like"/>
    <property type="match status" value="1"/>
</dbReference>
<dbReference type="CDD" id="cd10280">
    <property type="entry name" value="PQQ_mGDH"/>
    <property type="match status" value="1"/>
</dbReference>
<dbReference type="PANTHER" id="PTHR32303">
    <property type="entry name" value="QUINOPROTEIN ALCOHOL DEHYDROGENASE (CYTOCHROME C)"/>
    <property type="match status" value="1"/>
</dbReference>
<keyword evidence="7 8" id="KW-0408">Iron</keyword>
<comment type="similarity">
    <text evidence="2">Belongs to the bacterial PQQ dehydrogenase family.</text>
</comment>
<dbReference type="Gene3D" id="1.10.760.10">
    <property type="entry name" value="Cytochrome c-like domain"/>
    <property type="match status" value="1"/>
</dbReference>
<comment type="cofactor">
    <cofactor evidence="1">
        <name>pyrroloquinoline quinone</name>
        <dbReference type="ChEBI" id="CHEBI:58442"/>
    </cofactor>
</comment>
<feature type="domain" description="Cytochrome c" evidence="9">
    <location>
        <begin position="467"/>
        <end position="544"/>
    </location>
</feature>
<dbReference type="InterPro" id="IPR009056">
    <property type="entry name" value="Cyt_c-like_dom"/>
</dbReference>
<keyword evidence="11" id="KW-1185">Reference proteome</keyword>
<dbReference type="InterPro" id="IPR036909">
    <property type="entry name" value="Cyt_c-like_dom_sf"/>
</dbReference>
<evidence type="ECO:0000259" key="9">
    <source>
        <dbReference type="PROSITE" id="PS51007"/>
    </source>
</evidence>
<keyword evidence="5" id="KW-0732">Signal</keyword>
<evidence type="ECO:0000256" key="5">
    <source>
        <dbReference type="ARBA" id="ARBA00022729"/>
    </source>
</evidence>
<dbReference type="PANTHER" id="PTHR32303:SF4">
    <property type="entry name" value="QUINOPROTEIN GLUCOSE DEHYDROGENASE"/>
    <property type="match status" value="1"/>
</dbReference>
<evidence type="ECO:0000313" key="11">
    <source>
        <dbReference type="Proteomes" id="UP001170954"/>
    </source>
</evidence>
<gene>
    <name evidence="10" type="ORF">HX018_05470</name>
</gene>
<dbReference type="InterPro" id="IPR002372">
    <property type="entry name" value="PQQ_rpt_dom"/>
</dbReference>
<reference evidence="10" key="1">
    <citation type="submission" date="2020-06" db="EMBL/GenBank/DDBJ databases">
        <authorList>
            <person name="Dong N."/>
        </authorList>
    </citation>
    <scope>NUCLEOTIDE SEQUENCE</scope>
    <source>
        <strain evidence="10">R1692</strain>
    </source>
</reference>
<dbReference type="InterPro" id="IPR018391">
    <property type="entry name" value="PQQ_b-propeller_rpt"/>
</dbReference>
<evidence type="ECO:0000256" key="4">
    <source>
        <dbReference type="ARBA" id="ARBA00022723"/>
    </source>
</evidence>
<accession>A0ABT7NKC9</accession>
<organism evidence="10 11">
    <name type="scientific">Sphingobacterium hotanense</name>
    <dbReference type="NCBI Taxonomy" id="649196"/>
    <lineage>
        <taxon>Bacteria</taxon>
        <taxon>Pseudomonadati</taxon>
        <taxon>Bacteroidota</taxon>
        <taxon>Sphingobacteriia</taxon>
        <taxon>Sphingobacteriales</taxon>
        <taxon>Sphingobacteriaceae</taxon>
        <taxon>Sphingobacterium</taxon>
    </lineage>
</organism>
<keyword evidence="3 8" id="KW-0349">Heme</keyword>
<sequence length="700" mass="77339">MYITGFFFWTIFSFFTSCDTKKQPQWGEYLGDGDRSHYSELTQINSSNVATLQKSWEFRTGEEGQVQCNPIIIEGKLYGVTAFNNLFALNAATGEKIWRFKPEDKNSANVNRGVAYWGKGEDKRILYVFKNWLYAVNAETGKVVTTFGENGKISLRTGLGAAVKGKFITSTSPGTVFGDIIIMPTRVSEQPGAAPGHIQAFNILTGKLEWIFKTIPHPGEAGHDTWPADAYKNPSIGGVNNWAGMAIDRKRGIVYIPTGSASFDFYGGNRKGRNFYANCLLALEAKTGKYIWHYQIVHHDIWDRDLPAPPSLTTINKDGKEIDVVVQVTKTGHTFILDREKGTPVFPVDELPFPTSGLSGEKAWATQPIPRLPLPFARQNITEDEITHFSNKRDSLLALYRNANKGLYHPLEVSKNTLLLPGADGGAEWGGVAIDKEGVMYVNANEMPWMFSLSLKEDKGKTGRSKQVVSTGRALYANFCQVCHKSDLSGSPQSGFPALLNLKKTMKRPEINTIIANGKGMMAGFSNLNKRERQSIVDYILGEEKEEAAEIKPDEAPDVPYRFNGYNKFLDENGYPAITPPWGTLTAIDLNTGQHLWRIPFGEIKELTDKGIAPTGTENYGGPVVTASGLLFIAATKDNKFRAYDKKTGKLLWEYKLPASGFATPSTYQVNGKQYIVIACGGTKLGTSKGDSYVAFALPE</sequence>
<keyword evidence="6" id="KW-0560">Oxidoreductase</keyword>
<evidence type="ECO:0000256" key="2">
    <source>
        <dbReference type="ARBA" id="ARBA00008156"/>
    </source>
</evidence>